<keyword evidence="1" id="KW-0812">Transmembrane</keyword>
<keyword evidence="1" id="KW-1133">Transmembrane helix</keyword>
<dbReference type="Pfam" id="PF11086">
    <property type="entry name" value="DUF2878"/>
    <property type="match status" value="1"/>
</dbReference>
<dbReference type="Proteomes" id="UP000288212">
    <property type="component" value="Unassembled WGS sequence"/>
</dbReference>
<dbReference type="OrthoDB" id="6522758at2"/>
<dbReference type="InterPro" id="IPR021306">
    <property type="entry name" value="DUF2878"/>
</dbReference>
<dbReference type="RefSeq" id="WP_126790867.1">
    <property type="nucleotide sequence ID" value="NZ_PIPI01000001.1"/>
</dbReference>
<reference evidence="2 3" key="1">
    <citation type="journal article" date="2011" name="Front. Microbiol.">
        <title>Genomic signatures of strain selection and enhancement in Bacillus atrophaeus var. globigii, a historical biowarfare simulant.</title>
        <authorList>
            <person name="Gibbons H.S."/>
            <person name="Broomall S.M."/>
            <person name="McNew L.A."/>
            <person name="Daligault H."/>
            <person name="Chapman C."/>
            <person name="Bruce D."/>
            <person name="Karavis M."/>
            <person name="Krepps M."/>
            <person name="McGregor P.A."/>
            <person name="Hong C."/>
            <person name="Park K.H."/>
            <person name="Akmal A."/>
            <person name="Feldman A."/>
            <person name="Lin J.S."/>
            <person name="Chang W.E."/>
            <person name="Higgs B.W."/>
            <person name="Demirev P."/>
            <person name="Lindquist J."/>
            <person name="Liem A."/>
            <person name="Fochler E."/>
            <person name="Read T.D."/>
            <person name="Tapia R."/>
            <person name="Johnson S."/>
            <person name="Bishop-Lilly K.A."/>
            <person name="Detter C."/>
            <person name="Han C."/>
            <person name="Sozhamannan S."/>
            <person name="Rosenzweig C.N."/>
            <person name="Skowronski E.W."/>
        </authorList>
    </citation>
    <scope>NUCLEOTIDE SEQUENCE [LARGE SCALE GENOMIC DNA]</scope>
    <source>
        <strain evidence="2 3">AK5</strain>
    </source>
</reference>
<proteinExistence type="predicted"/>
<feature type="transmembrane region" description="Helical" evidence="1">
    <location>
        <begin position="41"/>
        <end position="61"/>
    </location>
</feature>
<feature type="transmembrane region" description="Helical" evidence="1">
    <location>
        <begin position="68"/>
        <end position="90"/>
    </location>
</feature>
<organism evidence="2 3">
    <name type="scientific">Aliidiomarina haloalkalitolerans</name>
    <dbReference type="NCBI Taxonomy" id="859059"/>
    <lineage>
        <taxon>Bacteria</taxon>
        <taxon>Pseudomonadati</taxon>
        <taxon>Pseudomonadota</taxon>
        <taxon>Gammaproteobacteria</taxon>
        <taxon>Alteromonadales</taxon>
        <taxon>Idiomarinaceae</taxon>
        <taxon>Aliidiomarina</taxon>
    </lineage>
</organism>
<accession>A0A432VYL3</accession>
<dbReference type="AlphaFoldDB" id="A0A432VYL3"/>
<evidence type="ECO:0000313" key="2">
    <source>
        <dbReference type="EMBL" id="RUO21750.1"/>
    </source>
</evidence>
<feature type="transmembrane region" description="Helical" evidence="1">
    <location>
        <begin position="122"/>
        <end position="140"/>
    </location>
</feature>
<feature type="transmembrane region" description="Helical" evidence="1">
    <location>
        <begin position="152"/>
        <end position="174"/>
    </location>
</feature>
<evidence type="ECO:0000313" key="3">
    <source>
        <dbReference type="Proteomes" id="UP000288212"/>
    </source>
</evidence>
<name>A0A432VYL3_9GAMM</name>
<keyword evidence="1" id="KW-0472">Membrane</keyword>
<feature type="transmembrane region" description="Helical" evidence="1">
    <location>
        <begin position="96"/>
        <end position="115"/>
    </location>
</feature>
<dbReference type="EMBL" id="PIPI01000001">
    <property type="protein sequence ID" value="RUO21750.1"/>
    <property type="molecule type" value="Genomic_DNA"/>
</dbReference>
<keyword evidence="3" id="KW-1185">Reference proteome</keyword>
<evidence type="ECO:0000256" key="1">
    <source>
        <dbReference type="SAM" id="Phobius"/>
    </source>
</evidence>
<protein>
    <submittedName>
        <fullName evidence="2">DUF2878 domain-containing protein</fullName>
    </submittedName>
</protein>
<gene>
    <name evidence="2" type="ORF">CWE06_02560</name>
</gene>
<feature type="transmembrane region" description="Helical" evidence="1">
    <location>
        <begin position="12"/>
        <end position="35"/>
    </location>
</feature>
<comment type="caution">
    <text evidence="2">The sequence shown here is derived from an EMBL/GenBank/DDBJ whole genome shotgun (WGS) entry which is preliminary data.</text>
</comment>
<sequence length="185" mass="21189">MRQQIFPRLRALLWKLLGNHRLAAFFIFDFVWLAAVLGREGWLWLTFLLIFLMFAATPKILWRQRWQLMGLVVLGCLLELATVTFGVIRFTGTDWIPLWLILLWVGFSGMALVVFDYLRKRFVIAAVLGAIFGPITYFAGERLGAAELQVNFLPALVVYSLFWSVMMVIIAAIVQPHRAPADSRS</sequence>